<organism evidence="1 2">
    <name type="scientific">Microbacterium phage Schubert</name>
    <dbReference type="NCBI Taxonomy" id="2500787"/>
    <lineage>
        <taxon>Viruses</taxon>
        <taxon>Duplodnaviria</taxon>
        <taxon>Heunggongvirae</taxon>
        <taxon>Uroviricota</taxon>
        <taxon>Caudoviricetes</taxon>
        <taxon>Schubertvirus</taxon>
        <taxon>Schubertvirus schubert</taxon>
    </lineage>
</organism>
<reference evidence="1 2" key="1">
    <citation type="submission" date="2018-12" db="EMBL/GenBank/DDBJ databases">
        <authorList>
            <person name="Lauer M.J."/>
            <person name="Adewumi O.M."/>
            <person name="Alachi P."/>
            <person name="Anderson S.J."/>
            <person name="Bakarey A.S."/>
            <person name="Beyer A.R."/>
            <person name="Biederman W.H."/>
            <person name="Bollivar D.W."/>
            <person name="Butela K.A."/>
            <person name="Byrum C.A."/>
            <person name="Caughron J.E."/>
            <person name="Coleman S.T."/>
            <person name="Collins D.P."/>
            <person name="Cresawn S.G."/>
            <person name="Dougan K.E."/>
            <person name="Duffy I."/>
            <person name="Eivazova E.R."/>
            <person name="Engstrom E.M."/>
            <person name="Fallest-Strobl P.C."/>
            <person name="Godde J.S."/>
            <person name="Gogarten J.P."/>
            <person name="Hammer B.W."/>
            <person name="Heller D.M."/>
            <person name="Lee J.S."/>
            <person name="Leonard J.E."/>
            <person name="Long J.A."/>
            <person name="Mastrapaolo M.D."/>
            <person name="Mathur V."/>
            <person name="Mesich B.L."/>
            <person name="Mitchell J.C."/>
            <person name="Moore R."/>
            <person name="Pandey S."/>
            <person name="Pollack M.J."/>
            <person name="Popolizio T.R."/>
            <person name="Porter M.L."/>
            <person name="Reid N.M."/>
            <person name="Salvitti L.R."/>
            <person name="Sayre B.L."/>
            <person name="Schrock T.A."/>
            <person name="Sconiers W.B."/>
            <person name="Sheehy R."/>
            <person name="Shows K.H."/>
            <person name="Sprangers S.A."/>
            <person name="Sprenkle A.B."/>
            <person name="Swerdlow S.J."/>
            <person name="Theoret J.R."/>
            <person name="Thompson K.M."/>
            <person name="Tibbetts T.J."/>
            <person name="Tigges M."/>
            <person name="Van A.R."/>
            <person name="Washington J.M."/>
            <person name="Windsor E.J."/>
            <person name="Wingfield D.L."/>
            <person name="Yoon E.J."/>
            <person name="Garlena R.A."/>
            <person name="Russell D.A."/>
            <person name="Pope W.H."/>
            <person name="Jacobs-Sera D."/>
            <person name="Hatfull G.F."/>
        </authorList>
    </citation>
    <scope>NUCLEOTIDE SEQUENCE [LARGE SCALE GENOMIC DNA]</scope>
</reference>
<keyword evidence="2" id="KW-1185">Reference proteome</keyword>
<dbReference type="EMBL" id="MK308637">
    <property type="protein sequence ID" value="AZV01728.1"/>
    <property type="molecule type" value="Genomic_DNA"/>
</dbReference>
<name>A0A3T0INT5_9CAUD</name>
<gene>
    <name evidence="1" type="primary">21</name>
    <name evidence="1" type="ORF">SEA_SCHUBERT_21</name>
</gene>
<protein>
    <submittedName>
        <fullName evidence="1">Uncharacterized protein</fullName>
    </submittedName>
</protein>
<evidence type="ECO:0000313" key="2">
    <source>
        <dbReference type="Proteomes" id="UP000287712"/>
    </source>
</evidence>
<proteinExistence type="predicted"/>
<dbReference type="Proteomes" id="UP000287712">
    <property type="component" value="Segment"/>
</dbReference>
<sequence>MAFVRTFGQLKPSKDVVGVAVRITSQEQAKVTDIQLIPGSSLFSWSPQVGDLGLRASPRWRYINGMIQSDYDTWVMSDEDQASPYRGILYPRGAQDVRWGLLHMGQVSSRQEFNGYTYTTSQGAGVTPHLTARADQRLDLVTTGIMGAVIAIKGIHSDAGDAPGRTDLGTVTESHAEGWSAVWAWHDSWENVLAEHGGW</sequence>
<dbReference type="GeneID" id="55010200"/>
<dbReference type="RefSeq" id="YP_009818853.1">
    <property type="nucleotide sequence ID" value="NC_048144.1"/>
</dbReference>
<evidence type="ECO:0000313" key="1">
    <source>
        <dbReference type="EMBL" id="AZV01728.1"/>
    </source>
</evidence>
<accession>A0A3T0INT5</accession>
<dbReference type="KEGG" id="vg:55010200"/>